<dbReference type="PIRSF" id="PIRSF038991">
    <property type="entry name" value="Protein_AbrB"/>
    <property type="match status" value="1"/>
</dbReference>
<dbReference type="InterPro" id="IPR007820">
    <property type="entry name" value="AbrB_fam"/>
</dbReference>
<dbReference type="InterPro" id="IPR017516">
    <property type="entry name" value="AbrB_dup"/>
</dbReference>
<dbReference type="PANTHER" id="PTHR38457">
    <property type="entry name" value="REGULATOR ABRB-RELATED"/>
    <property type="match status" value="1"/>
</dbReference>
<evidence type="ECO:0000313" key="3">
    <source>
        <dbReference type="Proteomes" id="UP000239480"/>
    </source>
</evidence>
<feature type="transmembrane region" description="Helical" evidence="1">
    <location>
        <begin position="87"/>
        <end position="107"/>
    </location>
</feature>
<organism evidence="2 3">
    <name type="scientific">Aliiruegeria haliotis</name>
    <dbReference type="NCBI Taxonomy" id="1280846"/>
    <lineage>
        <taxon>Bacteria</taxon>
        <taxon>Pseudomonadati</taxon>
        <taxon>Pseudomonadota</taxon>
        <taxon>Alphaproteobacteria</taxon>
        <taxon>Rhodobacterales</taxon>
        <taxon>Roseobacteraceae</taxon>
        <taxon>Aliiruegeria</taxon>
    </lineage>
</organism>
<dbReference type="Proteomes" id="UP000239480">
    <property type="component" value="Unassembled WGS sequence"/>
</dbReference>
<name>A0A2T0RZT0_9RHOB</name>
<dbReference type="EMBL" id="PVTD01000001">
    <property type="protein sequence ID" value="PRY26687.1"/>
    <property type="molecule type" value="Genomic_DNA"/>
</dbReference>
<dbReference type="AlphaFoldDB" id="A0A2T0RZT0"/>
<evidence type="ECO:0000313" key="2">
    <source>
        <dbReference type="EMBL" id="PRY26687.1"/>
    </source>
</evidence>
<evidence type="ECO:0000256" key="1">
    <source>
        <dbReference type="SAM" id="Phobius"/>
    </source>
</evidence>
<feature type="transmembrane region" description="Helical" evidence="1">
    <location>
        <begin position="146"/>
        <end position="167"/>
    </location>
</feature>
<keyword evidence="1" id="KW-1133">Transmembrane helix</keyword>
<sequence length="346" mass="35346">MATDRGALRDLGVTLALSGLGAGLFAVVGMPAPALTGSATAVTLAVLAGLPMRIPTWLRDLCFVTLGLNIGSSVTPDVLRAAATWPLSFAVLAVTLFCSLFASRAVLERGFGYDRTTATLASTPGHLGYVLGLTADMKADIVTISLVQSTRVLFLTLVVPLVVTLLFEPTGATVLPRSVVTPLSLGLLYVAAFALGLVFLKLKLPAAFLLAGMAASAAGHLGEITPGRMPDALAVAALLVMGALIGTRFRGAGMVAFRNCILAGLCITGIALAFALLGATVVMATLGLPIDMLIVAFAPGGVEAMAAIAIQAGLDPTFVAAHHVARLALLTVMIPLLARHTLGKTD</sequence>
<dbReference type="PANTHER" id="PTHR38457:SF1">
    <property type="entry name" value="REGULATOR ABRB-RELATED"/>
    <property type="match status" value="1"/>
</dbReference>
<dbReference type="RefSeq" id="WP_106203419.1">
    <property type="nucleotide sequence ID" value="NZ_PVTD01000001.1"/>
</dbReference>
<dbReference type="GO" id="GO:0016020">
    <property type="term" value="C:membrane"/>
    <property type="evidence" value="ECO:0007669"/>
    <property type="project" value="InterPro"/>
</dbReference>
<feature type="transmembrane region" description="Helical" evidence="1">
    <location>
        <begin position="261"/>
        <end position="286"/>
    </location>
</feature>
<dbReference type="Pfam" id="PF05145">
    <property type="entry name" value="AbrB"/>
    <property type="match status" value="1"/>
</dbReference>
<gene>
    <name evidence="2" type="ORF">CLV78_101788</name>
</gene>
<dbReference type="GO" id="GO:0010468">
    <property type="term" value="P:regulation of gene expression"/>
    <property type="evidence" value="ECO:0007669"/>
    <property type="project" value="InterPro"/>
</dbReference>
<dbReference type="OrthoDB" id="7157734at2"/>
<accession>A0A2T0RZT0</accession>
<comment type="caution">
    <text evidence="2">The sequence shown here is derived from an EMBL/GenBank/DDBJ whole genome shotgun (WGS) entry which is preliminary data.</text>
</comment>
<evidence type="ECO:0008006" key="4">
    <source>
        <dbReference type="Google" id="ProtNLM"/>
    </source>
</evidence>
<keyword evidence="1" id="KW-0812">Transmembrane</keyword>
<feature type="transmembrane region" description="Helical" evidence="1">
    <location>
        <begin position="179"/>
        <end position="200"/>
    </location>
</feature>
<feature type="transmembrane region" description="Helical" evidence="1">
    <location>
        <begin position="292"/>
        <end position="312"/>
    </location>
</feature>
<feature type="transmembrane region" description="Helical" evidence="1">
    <location>
        <begin position="232"/>
        <end position="249"/>
    </location>
</feature>
<feature type="transmembrane region" description="Helical" evidence="1">
    <location>
        <begin position="207"/>
        <end position="226"/>
    </location>
</feature>
<feature type="transmembrane region" description="Helical" evidence="1">
    <location>
        <begin position="7"/>
        <end position="28"/>
    </location>
</feature>
<protein>
    <recommendedName>
        <fullName evidence="4">AbrB family transcriptional regulator</fullName>
    </recommendedName>
</protein>
<feature type="transmembrane region" description="Helical" evidence="1">
    <location>
        <begin position="324"/>
        <end position="342"/>
    </location>
</feature>
<proteinExistence type="predicted"/>
<keyword evidence="1" id="KW-0472">Membrane</keyword>
<keyword evidence="3" id="KW-1185">Reference proteome</keyword>
<dbReference type="NCBIfam" id="TIGR03082">
    <property type="entry name" value="Gneg_AbrB_dup"/>
    <property type="match status" value="1"/>
</dbReference>
<reference evidence="2 3" key="1">
    <citation type="submission" date="2018-03" db="EMBL/GenBank/DDBJ databases">
        <title>Genomic Encyclopedia of Archaeal and Bacterial Type Strains, Phase II (KMG-II): from individual species to whole genera.</title>
        <authorList>
            <person name="Goeker M."/>
        </authorList>
    </citation>
    <scope>NUCLEOTIDE SEQUENCE [LARGE SCALE GENOMIC DNA]</scope>
    <source>
        <strain evidence="2 3">DSM 29328</strain>
    </source>
</reference>